<dbReference type="Proteomes" id="UP001164929">
    <property type="component" value="Chromosome 3"/>
</dbReference>
<proteinExistence type="predicted"/>
<evidence type="ECO:0000313" key="1">
    <source>
        <dbReference type="EMBL" id="KAJ7002830.1"/>
    </source>
</evidence>
<dbReference type="AlphaFoldDB" id="A0AAD6R6U2"/>
<evidence type="ECO:0000313" key="2">
    <source>
        <dbReference type="Proteomes" id="UP001164929"/>
    </source>
</evidence>
<protein>
    <submittedName>
        <fullName evidence="1">Uncharacterized protein</fullName>
    </submittedName>
</protein>
<keyword evidence="2" id="KW-1185">Reference proteome</keyword>
<name>A0AAD6R6U2_9ROSI</name>
<reference evidence="1" key="1">
    <citation type="journal article" date="2023" name="Mol. Ecol. Resour.">
        <title>Chromosome-level genome assembly of a triploid poplar Populus alba 'Berolinensis'.</title>
        <authorList>
            <person name="Chen S."/>
            <person name="Yu Y."/>
            <person name="Wang X."/>
            <person name="Wang S."/>
            <person name="Zhang T."/>
            <person name="Zhou Y."/>
            <person name="He R."/>
            <person name="Meng N."/>
            <person name="Wang Y."/>
            <person name="Liu W."/>
            <person name="Liu Z."/>
            <person name="Liu J."/>
            <person name="Guo Q."/>
            <person name="Huang H."/>
            <person name="Sederoff R.R."/>
            <person name="Wang G."/>
            <person name="Qu G."/>
            <person name="Chen S."/>
        </authorList>
    </citation>
    <scope>NUCLEOTIDE SEQUENCE</scope>
    <source>
        <strain evidence="1">SC-2020</strain>
    </source>
</reference>
<organism evidence="1 2">
    <name type="scientific">Populus alba x Populus x berolinensis</name>
    <dbReference type="NCBI Taxonomy" id="444605"/>
    <lineage>
        <taxon>Eukaryota</taxon>
        <taxon>Viridiplantae</taxon>
        <taxon>Streptophyta</taxon>
        <taxon>Embryophyta</taxon>
        <taxon>Tracheophyta</taxon>
        <taxon>Spermatophyta</taxon>
        <taxon>Magnoliopsida</taxon>
        <taxon>eudicotyledons</taxon>
        <taxon>Gunneridae</taxon>
        <taxon>Pentapetalae</taxon>
        <taxon>rosids</taxon>
        <taxon>fabids</taxon>
        <taxon>Malpighiales</taxon>
        <taxon>Salicaceae</taxon>
        <taxon>Saliceae</taxon>
        <taxon>Populus</taxon>
    </lineage>
</organism>
<comment type="caution">
    <text evidence="1">The sequence shown here is derived from an EMBL/GenBank/DDBJ whole genome shotgun (WGS) entry which is preliminary data.</text>
</comment>
<sequence>MEFMYAIGLQDFNGKRSPGIGPSKNIQISRLKGLLSWFWHGSFLLQKFPFRFPPLYLL</sequence>
<accession>A0AAD6R6U2</accession>
<gene>
    <name evidence="1" type="ORF">NC653_008141</name>
</gene>
<dbReference type="EMBL" id="JAQIZT010000003">
    <property type="protein sequence ID" value="KAJ7002830.1"/>
    <property type="molecule type" value="Genomic_DNA"/>
</dbReference>